<proteinExistence type="predicted"/>
<dbReference type="CDD" id="cd00170">
    <property type="entry name" value="SEC14"/>
    <property type="match status" value="1"/>
</dbReference>
<dbReference type="Pfam" id="PF00650">
    <property type="entry name" value="CRAL_TRIO"/>
    <property type="match status" value="1"/>
</dbReference>
<dbReference type="PANTHER" id="PTHR10174:SF213">
    <property type="entry name" value="CRAL-TRIO DOMAIN-CONTAINING PROTEIN"/>
    <property type="match status" value="1"/>
</dbReference>
<dbReference type="PANTHER" id="PTHR10174">
    <property type="entry name" value="ALPHA-TOCOPHEROL TRANSFER PROTEIN-RELATED"/>
    <property type="match status" value="1"/>
</dbReference>
<dbReference type="AlphaFoldDB" id="A0A1I8Q2Q3"/>
<dbReference type="InterPro" id="IPR001251">
    <property type="entry name" value="CRAL-TRIO_dom"/>
</dbReference>
<dbReference type="Proteomes" id="UP000095300">
    <property type="component" value="Unassembled WGS sequence"/>
</dbReference>
<accession>A0A1I8Q2Q3</accession>
<gene>
    <name evidence="2" type="primary">106088139</name>
</gene>
<dbReference type="PROSITE" id="PS50191">
    <property type="entry name" value="CRAL_TRIO"/>
    <property type="match status" value="1"/>
</dbReference>
<dbReference type="InterPro" id="IPR036865">
    <property type="entry name" value="CRAL-TRIO_dom_sf"/>
</dbReference>
<dbReference type="PRINTS" id="PR00180">
    <property type="entry name" value="CRETINALDHBP"/>
</dbReference>
<protein>
    <recommendedName>
        <fullName evidence="1">CRAL-TRIO domain-containing protein</fullName>
    </recommendedName>
</protein>
<dbReference type="GO" id="GO:1902936">
    <property type="term" value="F:phosphatidylinositol bisphosphate binding"/>
    <property type="evidence" value="ECO:0007669"/>
    <property type="project" value="TreeGrafter"/>
</dbReference>
<dbReference type="SMART" id="SM00516">
    <property type="entry name" value="SEC14"/>
    <property type="match status" value="1"/>
</dbReference>
<dbReference type="GO" id="GO:0016020">
    <property type="term" value="C:membrane"/>
    <property type="evidence" value="ECO:0007669"/>
    <property type="project" value="TreeGrafter"/>
</dbReference>
<evidence type="ECO:0000313" key="3">
    <source>
        <dbReference type="Proteomes" id="UP000095300"/>
    </source>
</evidence>
<reference evidence="2" key="1">
    <citation type="submission" date="2020-05" db="UniProtKB">
        <authorList>
            <consortium name="EnsemblMetazoa"/>
        </authorList>
    </citation>
    <scope>IDENTIFICATION</scope>
    <source>
        <strain evidence="2">USDA</strain>
    </source>
</reference>
<sequence>MWDVYKVEESYKKFPEVRREEVLKFQEWIHSQPHMPKISEHEALLFYYASKCNTEISKQVLDTYLTCRTHVESFFRNLDVNRADLQNAMKIVSLCPMPTLTPEGYGVVIAKLVDFETSKFNFIAAIKLVLLAMDIWIQTLGIVPGLIFVIDLQGVKLGHIARIGILDMKKFLFYLQEAIPIRMHGFHFINQVPFMDKLLALMTPFMKKELLDVLHMHSSIEGFYKHVPPQMLPKEIGGDLPASKKLKEVFYDVLRKNRNEILKFEQSHLIEEAKRPGKAKTASDLFGIEGSFKKLDID</sequence>
<evidence type="ECO:0000259" key="1">
    <source>
        <dbReference type="PROSITE" id="PS50191"/>
    </source>
</evidence>
<dbReference type="SUPFAM" id="SSF46938">
    <property type="entry name" value="CRAL/TRIO N-terminal domain"/>
    <property type="match status" value="1"/>
</dbReference>
<evidence type="ECO:0000313" key="2">
    <source>
        <dbReference type="EnsemblMetazoa" id="SCAU013319-PA"/>
    </source>
</evidence>
<dbReference type="KEGG" id="scac:106088139"/>
<keyword evidence="3" id="KW-1185">Reference proteome</keyword>
<dbReference type="VEuPathDB" id="VectorBase:SCAU013319"/>
<name>A0A1I8Q2Q3_STOCA</name>
<dbReference type="OrthoDB" id="6432525at2759"/>
<feature type="domain" description="CRAL-TRIO" evidence="1">
    <location>
        <begin position="82"/>
        <end position="244"/>
    </location>
</feature>
<dbReference type="SUPFAM" id="SSF52087">
    <property type="entry name" value="CRAL/TRIO domain"/>
    <property type="match status" value="1"/>
</dbReference>
<dbReference type="Gene3D" id="3.40.525.10">
    <property type="entry name" value="CRAL-TRIO lipid binding domain"/>
    <property type="match status" value="1"/>
</dbReference>
<organism evidence="2 3">
    <name type="scientific">Stomoxys calcitrans</name>
    <name type="common">Stable fly</name>
    <name type="synonym">Conops calcitrans</name>
    <dbReference type="NCBI Taxonomy" id="35570"/>
    <lineage>
        <taxon>Eukaryota</taxon>
        <taxon>Metazoa</taxon>
        <taxon>Ecdysozoa</taxon>
        <taxon>Arthropoda</taxon>
        <taxon>Hexapoda</taxon>
        <taxon>Insecta</taxon>
        <taxon>Pterygota</taxon>
        <taxon>Neoptera</taxon>
        <taxon>Endopterygota</taxon>
        <taxon>Diptera</taxon>
        <taxon>Brachycera</taxon>
        <taxon>Muscomorpha</taxon>
        <taxon>Muscoidea</taxon>
        <taxon>Muscidae</taxon>
        <taxon>Stomoxys</taxon>
    </lineage>
</organism>
<dbReference type="InterPro" id="IPR036273">
    <property type="entry name" value="CRAL/TRIO_N_dom_sf"/>
</dbReference>
<dbReference type="EnsemblMetazoa" id="SCAU013319-RA">
    <property type="protein sequence ID" value="SCAU013319-PA"/>
    <property type="gene ID" value="SCAU013319"/>
</dbReference>